<evidence type="ECO:0000313" key="2">
    <source>
        <dbReference type="Proteomes" id="UP000464330"/>
    </source>
</evidence>
<dbReference type="AlphaFoldDB" id="A0A6C0QR34"/>
<sequence>MLLEWMDVALEKRIWEIVEICERENSELYKKFDYHLKRLKRNVQSDSIEDLQILEDLFVQKNLVVMMLAYRIGFGDAINTKKELL</sequence>
<organism evidence="1 2">
    <name type="scientific">Paenibacillus larvae subsp. larvae</name>
    <dbReference type="NCBI Taxonomy" id="147375"/>
    <lineage>
        <taxon>Bacteria</taxon>
        <taxon>Bacillati</taxon>
        <taxon>Bacillota</taxon>
        <taxon>Bacilli</taxon>
        <taxon>Bacillales</taxon>
        <taxon>Paenibacillaceae</taxon>
        <taxon>Paenibacillus</taxon>
    </lineage>
</organism>
<dbReference type="Proteomes" id="UP000464330">
    <property type="component" value="Chromosome"/>
</dbReference>
<dbReference type="EMBL" id="CP019717">
    <property type="protein sequence ID" value="QHZ50951.1"/>
    <property type="molecule type" value="Genomic_DNA"/>
</dbReference>
<dbReference type="RefSeq" id="WP_172423137.1">
    <property type="nucleotide sequence ID" value="NZ_CP019717.1"/>
</dbReference>
<accession>A0A6C0QR34</accession>
<evidence type="ECO:0000313" key="1">
    <source>
        <dbReference type="EMBL" id="QHZ50951.1"/>
    </source>
</evidence>
<gene>
    <name evidence="1" type="ORF">ERICV_01798</name>
</gene>
<name>A0A6C0QR34_9BACL</name>
<reference evidence="1 2" key="1">
    <citation type="journal article" date="2020" name="Int. J. Med. Microbiol.">
        <title>Discovery of Paenibacillus larvae ERIC V: Phenotypic and genomic comparison to genotypes ERIC I-IV reveal different inventories of virulence factors which correlate with epidemiological prevalences of American Foulbrood.</title>
        <authorList>
            <person name="Beims H."/>
            <person name="Bunk B."/>
            <person name="Erler S."/>
            <person name="Mohr K.I."/>
            <person name="Sproer C."/>
            <person name="Pradella S."/>
            <person name="Gunther G."/>
            <person name="Rohde M."/>
            <person name="von der Ohe W."/>
            <person name="Steinert M."/>
        </authorList>
    </citation>
    <scope>NUCLEOTIDE SEQUENCE [LARGE SCALE GENOMIC DNA]</scope>
    <source>
        <strain evidence="1">Eric_V</strain>
    </source>
</reference>
<protein>
    <submittedName>
        <fullName evidence="1">Uncharacterized protein</fullName>
    </submittedName>
</protein>
<proteinExistence type="predicted"/>